<keyword evidence="1" id="KW-0732">Signal</keyword>
<feature type="domain" description="Ig-like" evidence="6">
    <location>
        <begin position="7"/>
        <end position="119"/>
    </location>
</feature>
<protein>
    <submittedName>
        <fullName evidence="7">Ig heavy chain V region 108A</fullName>
    </submittedName>
</protein>
<evidence type="ECO:0000256" key="4">
    <source>
        <dbReference type="ARBA" id="ARBA00023319"/>
    </source>
</evidence>
<dbReference type="InterPro" id="IPR036179">
    <property type="entry name" value="Ig-like_dom_sf"/>
</dbReference>
<dbReference type="Proteomes" id="UP000281406">
    <property type="component" value="Unassembled WGS sequence"/>
</dbReference>
<dbReference type="SMART" id="SM00409">
    <property type="entry name" value="IG"/>
    <property type="match status" value="1"/>
</dbReference>
<evidence type="ECO:0000313" key="8">
    <source>
        <dbReference type="Proteomes" id="UP000281406"/>
    </source>
</evidence>
<evidence type="ECO:0000256" key="5">
    <source>
        <dbReference type="ARBA" id="ARBA00043266"/>
    </source>
</evidence>
<dbReference type="OrthoDB" id="9803478at2759"/>
<dbReference type="AlphaFoldDB" id="A0A3N0XQF2"/>
<evidence type="ECO:0000256" key="1">
    <source>
        <dbReference type="ARBA" id="ARBA00022729"/>
    </source>
</evidence>
<dbReference type="Pfam" id="PF07686">
    <property type="entry name" value="V-set"/>
    <property type="match status" value="1"/>
</dbReference>
<evidence type="ECO:0000259" key="6">
    <source>
        <dbReference type="PROSITE" id="PS50835"/>
    </source>
</evidence>
<dbReference type="CDD" id="cd00099">
    <property type="entry name" value="IgV"/>
    <property type="match status" value="1"/>
</dbReference>
<dbReference type="InterPro" id="IPR007110">
    <property type="entry name" value="Ig-like_dom"/>
</dbReference>
<keyword evidence="2" id="KW-1064">Adaptive immunity</keyword>
<dbReference type="InterPro" id="IPR051287">
    <property type="entry name" value="TCR_variable_region"/>
</dbReference>
<evidence type="ECO:0000256" key="3">
    <source>
        <dbReference type="ARBA" id="ARBA00023170"/>
    </source>
</evidence>
<dbReference type="SUPFAM" id="SSF48726">
    <property type="entry name" value="Immunoglobulin"/>
    <property type="match status" value="1"/>
</dbReference>
<dbReference type="InterPro" id="IPR013783">
    <property type="entry name" value="Ig-like_fold"/>
</dbReference>
<name>A0A3N0XQF2_ANAGA</name>
<dbReference type="EMBL" id="RJVU01066357">
    <property type="protein sequence ID" value="ROI93816.1"/>
    <property type="molecule type" value="Genomic_DNA"/>
</dbReference>
<dbReference type="PANTHER" id="PTHR19367:SF18">
    <property type="entry name" value="T CELL RECEPTOR ALPHA VARIABLE 16"/>
    <property type="match status" value="1"/>
</dbReference>
<dbReference type="Gene3D" id="2.60.40.10">
    <property type="entry name" value="Immunoglobulins"/>
    <property type="match status" value="1"/>
</dbReference>
<organism evidence="7 8">
    <name type="scientific">Anabarilius grahami</name>
    <name type="common">Kanglang fish</name>
    <name type="synonym">Barilius grahami</name>
    <dbReference type="NCBI Taxonomy" id="495550"/>
    <lineage>
        <taxon>Eukaryota</taxon>
        <taxon>Metazoa</taxon>
        <taxon>Chordata</taxon>
        <taxon>Craniata</taxon>
        <taxon>Vertebrata</taxon>
        <taxon>Euteleostomi</taxon>
        <taxon>Actinopterygii</taxon>
        <taxon>Neopterygii</taxon>
        <taxon>Teleostei</taxon>
        <taxon>Ostariophysi</taxon>
        <taxon>Cypriniformes</taxon>
        <taxon>Xenocyprididae</taxon>
        <taxon>Xenocypridinae</taxon>
        <taxon>Xenocypridinae incertae sedis</taxon>
        <taxon>Anabarilius</taxon>
    </lineage>
</organism>
<evidence type="ECO:0000313" key="7">
    <source>
        <dbReference type="EMBL" id="ROI93816.1"/>
    </source>
</evidence>
<accession>A0A3N0XQF2</accession>
<keyword evidence="3" id="KW-0675">Receptor</keyword>
<gene>
    <name evidence="7" type="ORF">DPX16_0437</name>
</gene>
<keyword evidence="8" id="KW-1185">Reference proteome</keyword>
<dbReference type="PROSITE" id="PS50835">
    <property type="entry name" value="IG_LIKE"/>
    <property type="match status" value="1"/>
</dbReference>
<reference evidence="7 8" key="1">
    <citation type="submission" date="2018-10" db="EMBL/GenBank/DDBJ databases">
        <title>Genome assembly for a Yunnan-Guizhou Plateau 3E fish, Anabarilius grahami (Regan), and its evolutionary and genetic applications.</title>
        <authorList>
            <person name="Jiang W."/>
        </authorList>
    </citation>
    <scope>NUCLEOTIDE SEQUENCE [LARGE SCALE GENOMIC DNA]</scope>
    <source>
        <strain evidence="7">AG-KIZ</strain>
        <tissue evidence="7">Muscle</tissue>
    </source>
</reference>
<dbReference type="GO" id="GO:0042101">
    <property type="term" value="C:T cell receptor complex"/>
    <property type="evidence" value="ECO:0007669"/>
    <property type="project" value="UniProtKB-KW"/>
</dbReference>
<keyword evidence="5" id="KW-0391">Immunity</keyword>
<dbReference type="InterPro" id="IPR003599">
    <property type="entry name" value="Ig_sub"/>
</dbReference>
<dbReference type="SMART" id="SM00406">
    <property type="entry name" value="IGv"/>
    <property type="match status" value="1"/>
</dbReference>
<proteinExistence type="predicted"/>
<sequence length="146" mass="16215">MDTCFIPILIVGTGETFAQSITPQQENKVLKSAGDEVTLSCKYDGANNLHWYRQYPGSKPEFLAYIYPHGTPSEPLPPRLLPKVDKNDNLVYLEISSAEVSDSALYYCALTPTVTGNTSSLYKNILNNKSPHKLKFQKRASASQNT</sequence>
<dbReference type="InterPro" id="IPR013106">
    <property type="entry name" value="Ig_V-set"/>
</dbReference>
<comment type="caution">
    <text evidence="7">The sequence shown here is derived from an EMBL/GenBank/DDBJ whole genome shotgun (WGS) entry which is preliminary data.</text>
</comment>
<dbReference type="PANTHER" id="PTHR19367">
    <property type="entry name" value="T-CELL RECEPTOR ALPHA CHAIN V REGION"/>
    <property type="match status" value="1"/>
</dbReference>
<dbReference type="GO" id="GO:0002250">
    <property type="term" value="P:adaptive immune response"/>
    <property type="evidence" value="ECO:0007669"/>
    <property type="project" value="UniProtKB-KW"/>
</dbReference>
<keyword evidence="5" id="KW-1279">T cell receptor</keyword>
<keyword evidence="4" id="KW-0393">Immunoglobulin domain</keyword>
<evidence type="ECO:0000256" key="2">
    <source>
        <dbReference type="ARBA" id="ARBA00023130"/>
    </source>
</evidence>